<evidence type="ECO:0000313" key="3">
    <source>
        <dbReference type="Proteomes" id="UP001058458"/>
    </source>
</evidence>
<reference evidence="2" key="1">
    <citation type="submission" date="2020-10" db="EMBL/GenBank/DDBJ databases">
        <authorList>
            <person name="Delgado J.A."/>
            <person name="Gonzalez J.M."/>
        </authorList>
    </citation>
    <scope>NUCLEOTIDE SEQUENCE</scope>
    <source>
        <strain evidence="2">23.6</strain>
    </source>
</reference>
<dbReference type="Pfam" id="PF18277">
    <property type="entry name" value="AbrB_C"/>
    <property type="match status" value="1"/>
</dbReference>
<feature type="domain" description="AbrB C-terminal" evidence="1">
    <location>
        <begin position="3"/>
        <end position="29"/>
    </location>
</feature>
<gene>
    <name evidence="2" type="ORF">IMI45_16395</name>
</gene>
<evidence type="ECO:0000259" key="1">
    <source>
        <dbReference type="Pfam" id="PF18277"/>
    </source>
</evidence>
<dbReference type="InterPro" id="IPR040678">
    <property type="entry name" value="AbrB_C"/>
</dbReference>
<accession>A0AB38R5L5</accession>
<proteinExistence type="predicted"/>
<dbReference type="Proteomes" id="UP001058458">
    <property type="component" value="Chromosome"/>
</dbReference>
<dbReference type="AlphaFoldDB" id="A0AB38R5L5"/>
<evidence type="ECO:0000313" key="2">
    <source>
        <dbReference type="EMBL" id="UOE78227.1"/>
    </source>
</evidence>
<organism evidence="2 3">
    <name type="scientific">Parageobacillus thermoglucosidasius</name>
    <name type="common">Geobacillus thermoglucosidasius</name>
    <dbReference type="NCBI Taxonomy" id="1426"/>
    <lineage>
        <taxon>Bacteria</taxon>
        <taxon>Bacillati</taxon>
        <taxon>Bacillota</taxon>
        <taxon>Bacilli</taxon>
        <taxon>Bacillales</taxon>
        <taxon>Anoxybacillaceae</taxon>
        <taxon>Parageobacillus</taxon>
    </lineage>
</organism>
<dbReference type="RefSeq" id="WP_161495978.1">
    <property type="nucleotide sequence ID" value="NZ_BTHJ01000010.1"/>
</dbReference>
<dbReference type="EMBL" id="CP063414">
    <property type="protein sequence ID" value="UOE78227.1"/>
    <property type="molecule type" value="Genomic_DNA"/>
</dbReference>
<protein>
    <recommendedName>
        <fullName evidence="1">AbrB C-terminal domain-containing protein</fullName>
    </recommendedName>
</protein>
<sequence>MIDDNFRLTSGKIVLRRGGVEQLLKEIDQRL</sequence>
<name>A0AB38R5L5_PARTM</name>